<dbReference type="RefSeq" id="WP_186955685.1">
    <property type="nucleotide sequence ID" value="NZ_JACOFX010000014.1"/>
</dbReference>
<proteinExistence type="predicted"/>
<dbReference type="NCBIfam" id="TIGR02646">
    <property type="entry name" value="retron system putative HNH endonuclease"/>
    <property type="match status" value="1"/>
</dbReference>
<dbReference type="InterPro" id="IPR013467">
    <property type="entry name" value="HNH78-like"/>
</dbReference>
<evidence type="ECO:0000313" key="2">
    <source>
        <dbReference type="Proteomes" id="UP000646911"/>
    </source>
</evidence>
<comment type="caution">
    <text evidence="1">The sequence shown here is derived from an EMBL/GenBank/DDBJ whole genome shotgun (WGS) entry which is preliminary data.</text>
</comment>
<reference evidence="1 2" key="1">
    <citation type="submission" date="2020-08" db="EMBL/GenBank/DDBJ databases">
        <title>Novel species isolated from subtropical streams in China.</title>
        <authorList>
            <person name="Lu H."/>
        </authorList>
    </citation>
    <scope>NUCLEOTIDE SEQUENCE [LARGE SCALE GENOMIC DNA]</scope>
    <source>
        <strain evidence="1 2">NL8W</strain>
    </source>
</reference>
<gene>
    <name evidence="1" type="ORF">H8L47_21690</name>
</gene>
<sequence>MMPYFHISEPLELEKFRTADPNATWADLKATMNVNISVKNTVPKKGAGLCIYCEQKLIDKVDFQVEHFVPKKGDVNSSYLPGDPNWAIHWDNLLPACLGGTAPAGNMPSSICDSESRIYTSKNNISCGQFKGDKHPNVGFISPKEIPSSESLFLYEVDGQMKFNHKAKNVGSLDKNSIDKHIGLLNLNCERLKRARAKFALMLEDEFDVAQQSYEDVSELIEKWLTPNADGLLDQPFFSLILKRYKS</sequence>
<evidence type="ECO:0000313" key="1">
    <source>
        <dbReference type="EMBL" id="MBC3910181.1"/>
    </source>
</evidence>
<dbReference type="EMBL" id="JACOFX010000014">
    <property type="protein sequence ID" value="MBC3910181.1"/>
    <property type="molecule type" value="Genomic_DNA"/>
</dbReference>
<protein>
    <submittedName>
        <fullName evidence="1">TIGR02646 family protein</fullName>
    </submittedName>
</protein>
<accession>A0ABR6ZF25</accession>
<dbReference type="Proteomes" id="UP000646911">
    <property type="component" value="Unassembled WGS sequence"/>
</dbReference>
<keyword evidence="2" id="KW-1185">Reference proteome</keyword>
<name>A0ABR6ZF25_9BURK</name>
<dbReference type="Gene3D" id="1.10.30.50">
    <property type="match status" value="1"/>
</dbReference>
<organism evidence="1 2">
    <name type="scientific">Undibacterium umbellatum</name>
    <dbReference type="NCBI Taxonomy" id="2762300"/>
    <lineage>
        <taxon>Bacteria</taxon>
        <taxon>Pseudomonadati</taxon>
        <taxon>Pseudomonadota</taxon>
        <taxon>Betaproteobacteria</taxon>
        <taxon>Burkholderiales</taxon>
        <taxon>Oxalobacteraceae</taxon>
        <taxon>Undibacterium</taxon>
    </lineage>
</organism>